<proteinExistence type="predicted"/>
<reference evidence="2 3" key="1">
    <citation type="submission" date="2020-08" db="EMBL/GenBank/DDBJ databases">
        <title>A Genomic Blueprint of the Chicken Gut Microbiome.</title>
        <authorList>
            <person name="Gilroy R."/>
            <person name="Ravi A."/>
            <person name="Getino M."/>
            <person name="Pursley I."/>
            <person name="Horton D.L."/>
            <person name="Alikhan N.-F."/>
            <person name="Baker D."/>
            <person name="Gharbi K."/>
            <person name="Hall N."/>
            <person name="Watson M."/>
            <person name="Adriaenssens E.M."/>
            <person name="Foster-Nyarko E."/>
            <person name="Jarju S."/>
            <person name="Secka A."/>
            <person name="Antonio M."/>
            <person name="Oren A."/>
            <person name="Chaudhuri R."/>
            <person name="La Ragione R.M."/>
            <person name="Hildebrand F."/>
            <person name="Pallen M.J."/>
        </authorList>
    </citation>
    <scope>NUCLEOTIDE SEQUENCE [LARGE SCALE GENOMIC DNA]</scope>
    <source>
        <strain evidence="2 3">Sa5YUA1</strain>
    </source>
</reference>
<dbReference type="Proteomes" id="UP000657931">
    <property type="component" value="Unassembled WGS sequence"/>
</dbReference>
<sequence>MFRWLLSTLFTLLIIMFVGRFLLATFPEAQVIWGEVKAQAVYLYNLSVAHIGIVGTIILIIAAAGAFGVSRR</sequence>
<gene>
    <name evidence="2" type="ORF">H9655_21610</name>
</gene>
<evidence type="ECO:0000313" key="3">
    <source>
        <dbReference type="Proteomes" id="UP000657931"/>
    </source>
</evidence>
<organism evidence="2 3">
    <name type="scientific">Cytobacillus stercorigallinarum</name>
    <dbReference type="NCBI Taxonomy" id="2762240"/>
    <lineage>
        <taxon>Bacteria</taxon>
        <taxon>Bacillati</taxon>
        <taxon>Bacillota</taxon>
        <taxon>Bacilli</taxon>
        <taxon>Bacillales</taxon>
        <taxon>Bacillaceae</taxon>
        <taxon>Cytobacillus</taxon>
    </lineage>
</organism>
<keyword evidence="1" id="KW-0472">Membrane</keyword>
<comment type="caution">
    <text evidence="2">The sequence shown here is derived from an EMBL/GenBank/DDBJ whole genome shotgun (WGS) entry which is preliminary data.</text>
</comment>
<evidence type="ECO:0000256" key="1">
    <source>
        <dbReference type="SAM" id="Phobius"/>
    </source>
</evidence>
<protein>
    <submittedName>
        <fullName evidence="2">Uncharacterized protein</fullName>
    </submittedName>
</protein>
<accession>A0ABR8QW14</accession>
<keyword evidence="1" id="KW-0812">Transmembrane</keyword>
<dbReference type="RefSeq" id="WP_191817298.1">
    <property type="nucleotide sequence ID" value="NZ_JACSQT010000022.1"/>
</dbReference>
<dbReference type="EMBL" id="JACSQT010000022">
    <property type="protein sequence ID" value="MBD7939644.1"/>
    <property type="molecule type" value="Genomic_DNA"/>
</dbReference>
<feature type="transmembrane region" description="Helical" evidence="1">
    <location>
        <begin position="47"/>
        <end position="69"/>
    </location>
</feature>
<name>A0ABR8QW14_9BACI</name>
<keyword evidence="1" id="KW-1133">Transmembrane helix</keyword>
<evidence type="ECO:0000313" key="2">
    <source>
        <dbReference type="EMBL" id="MBD7939644.1"/>
    </source>
</evidence>
<keyword evidence="3" id="KW-1185">Reference proteome</keyword>